<comment type="caution">
    <text evidence="9">The sequence shown here is derived from an EMBL/GenBank/DDBJ whole genome shotgun (WGS) entry which is preliminary data.</text>
</comment>
<evidence type="ECO:0000256" key="3">
    <source>
        <dbReference type="ARBA" id="ARBA00022729"/>
    </source>
</evidence>
<sequence length="75" mass="8806">MQNDEDEAHKKENDKEEDGTERILFYSGMAVGFVVGFWGVCGSLMLKKSWRYAYFRFVDRQKEEVRVDGEQQAYG</sequence>
<evidence type="ECO:0000313" key="10">
    <source>
        <dbReference type="Proteomes" id="UP000467840"/>
    </source>
</evidence>
<proteinExistence type="predicted"/>
<keyword evidence="6" id="KW-0675">Receptor</keyword>
<keyword evidence="7" id="KW-0325">Glycoprotein</keyword>
<evidence type="ECO:0000256" key="8">
    <source>
        <dbReference type="SAM" id="Phobius"/>
    </source>
</evidence>
<dbReference type="InterPro" id="IPR046956">
    <property type="entry name" value="RLP23-like"/>
</dbReference>
<reference evidence="9 10" key="1">
    <citation type="journal article" date="2020" name="Mol. Plant">
        <title>The Chromosome-Based Rubber Tree Genome Provides New Insights into Spurge Genome Evolution and Rubber Biosynthesis.</title>
        <authorList>
            <person name="Liu J."/>
            <person name="Shi C."/>
            <person name="Shi C.C."/>
            <person name="Li W."/>
            <person name="Zhang Q.J."/>
            <person name="Zhang Y."/>
            <person name="Li K."/>
            <person name="Lu H.F."/>
            <person name="Shi C."/>
            <person name="Zhu S.T."/>
            <person name="Xiao Z.Y."/>
            <person name="Nan H."/>
            <person name="Yue Y."/>
            <person name="Zhu X.G."/>
            <person name="Wu Y."/>
            <person name="Hong X.N."/>
            <person name="Fan G.Y."/>
            <person name="Tong Y."/>
            <person name="Zhang D."/>
            <person name="Mao C.L."/>
            <person name="Liu Y.L."/>
            <person name="Hao S.J."/>
            <person name="Liu W.Q."/>
            <person name="Lv M.Q."/>
            <person name="Zhang H.B."/>
            <person name="Liu Y."/>
            <person name="Hu-Tang G.R."/>
            <person name="Wang J.P."/>
            <person name="Wang J.H."/>
            <person name="Sun Y.H."/>
            <person name="Ni S.B."/>
            <person name="Chen W.B."/>
            <person name="Zhang X.C."/>
            <person name="Jiao Y.N."/>
            <person name="Eichler E.E."/>
            <person name="Li G.H."/>
            <person name="Liu X."/>
            <person name="Gao L.Z."/>
        </authorList>
    </citation>
    <scope>NUCLEOTIDE SEQUENCE [LARGE SCALE GENOMIC DNA]</scope>
    <source>
        <strain evidence="10">cv. GT1</strain>
        <tissue evidence="9">Leaf</tissue>
    </source>
</reference>
<evidence type="ECO:0000256" key="4">
    <source>
        <dbReference type="ARBA" id="ARBA00022989"/>
    </source>
</evidence>
<dbReference type="EMBL" id="JAAGAX010000017">
    <property type="protein sequence ID" value="KAF2286393.1"/>
    <property type="molecule type" value="Genomic_DNA"/>
</dbReference>
<keyword evidence="3" id="KW-0732">Signal</keyword>
<keyword evidence="10" id="KW-1185">Reference proteome</keyword>
<dbReference type="PANTHER" id="PTHR48063:SF29">
    <property type="entry name" value="LRR RECEPTOR-LIKE KINASE FAMILY PROTEIN"/>
    <property type="match status" value="1"/>
</dbReference>
<protein>
    <submittedName>
        <fullName evidence="9">Uncharacterized protein</fullName>
    </submittedName>
</protein>
<evidence type="ECO:0000256" key="6">
    <source>
        <dbReference type="ARBA" id="ARBA00023170"/>
    </source>
</evidence>
<keyword evidence="5 8" id="KW-0472">Membrane</keyword>
<accession>A0A6A6KE70</accession>
<name>A0A6A6KE70_HEVBR</name>
<dbReference type="GO" id="GO:0016020">
    <property type="term" value="C:membrane"/>
    <property type="evidence" value="ECO:0007669"/>
    <property type="project" value="UniProtKB-SubCell"/>
</dbReference>
<dbReference type="Proteomes" id="UP000467840">
    <property type="component" value="Chromosome 3"/>
</dbReference>
<comment type="subcellular location">
    <subcellularLocation>
        <location evidence="1">Membrane</location>
        <topology evidence="1">Single-pass type I membrane protein</topology>
    </subcellularLocation>
</comment>
<dbReference type="PANTHER" id="PTHR48063">
    <property type="entry name" value="LRR RECEPTOR-LIKE KINASE"/>
    <property type="match status" value="1"/>
</dbReference>
<evidence type="ECO:0000256" key="7">
    <source>
        <dbReference type="ARBA" id="ARBA00023180"/>
    </source>
</evidence>
<dbReference type="AlphaFoldDB" id="A0A6A6KE70"/>
<evidence type="ECO:0000256" key="2">
    <source>
        <dbReference type="ARBA" id="ARBA00022692"/>
    </source>
</evidence>
<gene>
    <name evidence="9" type="ORF">GH714_016675</name>
</gene>
<keyword evidence="2 8" id="KW-0812">Transmembrane</keyword>
<evidence type="ECO:0000256" key="5">
    <source>
        <dbReference type="ARBA" id="ARBA00023136"/>
    </source>
</evidence>
<evidence type="ECO:0000256" key="1">
    <source>
        <dbReference type="ARBA" id="ARBA00004479"/>
    </source>
</evidence>
<feature type="transmembrane region" description="Helical" evidence="8">
    <location>
        <begin position="23"/>
        <end position="46"/>
    </location>
</feature>
<organism evidence="9 10">
    <name type="scientific">Hevea brasiliensis</name>
    <name type="common">Para rubber tree</name>
    <name type="synonym">Siphonia brasiliensis</name>
    <dbReference type="NCBI Taxonomy" id="3981"/>
    <lineage>
        <taxon>Eukaryota</taxon>
        <taxon>Viridiplantae</taxon>
        <taxon>Streptophyta</taxon>
        <taxon>Embryophyta</taxon>
        <taxon>Tracheophyta</taxon>
        <taxon>Spermatophyta</taxon>
        <taxon>Magnoliopsida</taxon>
        <taxon>eudicotyledons</taxon>
        <taxon>Gunneridae</taxon>
        <taxon>Pentapetalae</taxon>
        <taxon>rosids</taxon>
        <taxon>fabids</taxon>
        <taxon>Malpighiales</taxon>
        <taxon>Euphorbiaceae</taxon>
        <taxon>Crotonoideae</taxon>
        <taxon>Micrandreae</taxon>
        <taxon>Hevea</taxon>
    </lineage>
</organism>
<evidence type="ECO:0000313" key="9">
    <source>
        <dbReference type="EMBL" id="KAF2286393.1"/>
    </source>
</evidence>
<keyword evidence="4 8" id="KW-1133">Transmembrane helix</keyword>